<organism evidence="11 12">
    <name type="scientific">Rodentibacter rarus</name>
    <dbReference type="NCBI Taxonomy" id="1908260"/>
    <lineage>
        <taxon>Bacteria</taxon>
        <taxon>Pseudomonadati</taxon>
        <taxon>Pseudomonadota</taxon>
        <taxon>Gammaproteobacteria</taxon>
        <taxon>Pasteurellales</taxon>
        <taxon>Pasteurellaceae</taxon>
        <taxon>Rodentibacter</taxon>
    </lineage>
</organism>
<gene>
    <name evidence="9" type="primary">nudC</name>
    <name evidence="11" type="ORF">BKK50_10280</name>
</gene>
<feature type="domain" description="Nudix hydrolase" evidence="10">
    <location>
        <begin position="127"/>
        <end position="253"/>
    </location>
</feature>
<dbReference type="STRING" id="1908260.BKK50_10280"/>
<comment type="cofactor">
    <cofactor evidence="9">
        <name>Mg(2+)</name>
        <dbReference type="ChEBI" id="CHEBI:18420"/>
    </cofactor>
    <cofactor evidence="9">
        <name>Mn(2+)</name>
        <dbReference type="ChEBI" id="CHEBI:29035"/>
    </cofactor>
    <text evidence="9">Divalent metal cations. Mg(2+) or Mn(2+).</text>
</comment>
<dbReference type="EC" id="3.6.1.22" evidence="9"/>
<comment type="caution">
    <text evidence="9">Lacks conserved residue(s) required for the propagation of feature annotation.</text>
</comment>
<dbReference type="Gene3D" id="3.90.79.10">
    <property type="entry name" value="Nucleoside Triphosphate Pyrophosphohydrolase"/>
    <property type="match status" value="1"/>
</dbReference>
<dbReference type="PRINTS" id="PR00502">
    <property type="entry name" value="NUDIXFAMILY"/>
</dbReference>
<comment type="cofactor">
    <cofactor evidence="9">
        <name>Zn(2+)</name>
        <dbReference type="ChEBI" id="CHEBI:29105"/>
    </cofactor>
    <text evidence="9">Binds 1 zinc ion per subunit.</text>
</comment>
<dbReference type="GO" id="GO:0035529">
    <property type="term" value="F:NADH pyrophosphatase activity"/>
    <property type="evidence" value="ECO:0007669"/>
    <property type="project" value="TreeGrafter"/>
</dbReference>
<dbReference type="SUPFAM" id="SSF55811">
    <property type="entry name" value="Nudix"/>
    <property type="match status" value="2"/>
</dbReference>
<dbReference type="GO" id="GO:0008270">
    <property type="term" value="F:zinc ion binding"/>
    <property type="evidence" value="ECO:0007669"/>
    <property type="project" value="UniProtKB-UniRule"/>
</dbReference>
<feature type="binding site" evidence="9">
    <location>
        <position position="182"/>
    </location>
    <ligand>
        <name>a divalent metal cation</name>
        <dbReference type="ChEBI" id="CHEBI:60240"/>
        <label>3</label>
    </ligand>
</feature>
<dbReference type="GO" id="GO:0000287">
    <property type="term" value="F:magnesium ion binding"/>
    <property type="evidence" value="ECO:0007669"/>
    <property type="project" value="UniProtKB-UniRule"/>
</dbReference>
<feature type="binding site" evidence="9">
    <location>
        <position position="162"/>
    </location>
    <ligand>
        <name>a divalent metal cation</name>
        <dbReference type="ChEBI" id="CHEBI:60240"/>
        <label>1</label>
    </ligand>
</feature>
<dbReference type="Gene3D" id="3.90.79.20">
    <property type="match status" value="1"/>
</dbReference>
<feature type="binding site" evidence="9">
    <location>
        <begin position="196"/>
        <end position="203"/>
    </location>
    <ligand>
        <name>substrate</name>
    </ligand>
</feature>
<reference evidence="11 12" key="1">
    <citation type="submission" date="2016-10" db="EMBL/GenBank/DDBJ databases">
        <title>Rodentibacter gen. nov. and new species.</title>
        <authorList>
            <person name="Christensen H."/>
        </authorList>
    </citation>
    <scope>NUCLEOTIDE SEQUENCE [LARGE SCALE GENOMIC DNA]</scope>
    <source>
        <strain evidence="11 12">CCUG17206</strain>
    </source>
</reference>
<dbReference type="Proteomes" id="UP000189433">
    <property type="component" value="Unassembled WGS sequence"/>
</dbReference>
<feature type="binding site" evidence="9">
    <location>
        <position position="223"/>
    </location>
    <ligand>
        <name>a divalent metal cation</name>
        <dbReference type="ChEBI" id="CHEBI:60240"/>
        <label>3</label>
    </ligand>
</feature>
<dbReference type="HAMAP" id="MF_00297">
    <property type="entry name" value="Nudix_NudC"/>
    <property type="match status" value="1"/>
</dbReference>
<dbReference type="NCBIfam" id="NF001299">
    <property type="entry name" value="PRK00241.1"/>
    <property type="match status" value="1"/>
</dbReference>
<feature type="binding site" evidence="9">
    <location>
        <position position="182"/>
    </location>
    <ligand>
        <name>a divalent metal cation</name>
        <dbReference type="ChEBI" id="CHEBI:60240"/>
        <label>1</label>
    </ligand>
</feature>
<keyword evidence="12" id="KW-1185">Reference proteome</keyword>
<keyword evidence="5 9" id="KW-0460">Magnesium</keyword>
<dbReference type="GO" id="GO:0005829">
    <property type="term" value="C:cytosol"/>
    <property type="evidence" value="ECO:0007669"/>
    <property type="project" value="TreeGrafter"/>
</dbReference>
<comment type="similarity">
    <text evidence="1 9">Belongs to the Nudix hydrolase family. NudC subfamily.</text>
</comment>
<evidence type="ECO:0000256" key="7">
    <source>
        <dbReference type="ARBA" id="ARBA00023211"/>
    </source>
</evidence>
<comment type="subunit">
    <text evidence="9">Homodimer.</text>
</comment>
<feature type="binding site" evidence="9">
    <location>
        <position position="70"/>
    </location>
    <ligand>
        <name>substrate</name>
    </ligand>
</feature>
<feature type="binding site" evidence="9">
    <location>
        <position position="178"/>
    </location>
    <ligand>
        <name>a divalent metal cation</name>
        <dbReference type="ChEBI" id="CHEBI:60240"/>
        <label>3</label>
    </ligand>
</feature>
<dbReference type="EC" id="3.6.1.-" evidence="9"/>
<dbReference type="InterPro" id="IPR050241">
    <property type="entry name" value="NAD-cap_RNA_hydrolase_NudC"/>
</dbReference>
<dbReference type="GO" id="GO:0110153">
    <property type="term" value="F:RNA NAD-cap (NMN-forming) hydrolase activity"/>
    <property type="evidence" value="ECO:0007669"/>
    <property type="project" value="RHEA"/>
</dbReference>
<evidence type="ECO:0000256" key="9">
    <source>
        <dbReference type="HAMAP-Rule" id="MF_00297"/>
    </source>
</evidence>
<dbReference type="RefSeq" id="WP_077417828.1">
    <property type="nucleotide sequence ID" value="NZ_MLHJ01000117.1"/>
</dbReference>
<dbReference type="GO" id="GO:0006742">
    <property type="term" value="P:NADP+ catabolic process"/>
    <property type="evidence" value="ECO:0007669"/>
    <property type="project" value="TreeGrafter"/>
</dbReference>
<dbReference type="FunFam" id="3.90.79.10:FF:000004">
    <property type="entry name" value="NADH pyrophosphatase"/>
    <property type="match status" value="1"/>
</dbReference>
<evidence type="ECO:0000256" key="2">
    <source>
        <dbReference type="ARBA" id="ARBA00022723"/>
    </source>
</evidence>
<dbReference type="EMBL" id="MLHJ01000117">
    <property type="protein sequence ID" value="OOF39766.1"/>
    <property type="molecule type" value="Genomic_DNA"/>
</dbReference>
<comment type="catalytic activity">
    <reaction evidence="9">
        <text>NADH + H2O = reduced beta-nicotinamide D-ribonucleotide + AMP + 2 H(+)</text>
        <dbReference type="Rhea" id="RHEA:48868"/>
        <dbReference type="ChEBI" id="CHEBI:15377"/>
        <dbReference type="ChEBI" id="CHEBI:15378"/>
        <dbReference type="ChEBI" id="CHEBI:57945"/>
        <dbReference type="ChEBI" id="CHEBI:90832"/>
        <dbReference type="ChEBI" id="CHEBI:456215"/>
        <dbReference type="EC" id="3.6.1.22"/>
    </reaction>
</comment>
<dbReference type="PANTHER" id="PTHR42904">
    <property type="entry name" value="NUDIX HYDROLASE, NUDC SUBFAMILY"/>
    <property type="match status" value="1"/>
</dbReference>
<dbReference type="InterPro" id="IPR022925">
    <property type="entry name" value="RNA_Hydrolase_NudC"/>
</dbReference>
<feature type="binding site" evidence="9">
    <location>
        <position position="246"/>
    </location>
    <ligand>
        <name>substrate</name>
    </ligand>
</feature>
<feature type="binding site" evidence="9">
    <location>
        <position position="117"/>
    </location>
    <ligand>
        <name>Zn(2+)</name>
        <dbReference type="ChEBI" id="CHEBI:29105"/>
    </ligand>
</feature>
<sequence>MRGIQSNDSGYWLLTQGSHLHLENEALPCGAAESLGFTGLKGMIIGKWDEQSLWLIEEQSGDSRDYVNLRDQLFLPEEKFYLLSRGIEINHFLKTHQFCGRCGHLNQQTEDELAMQCCHCGYRTYPVIHPSIIVAVRRGTQILLANHKRHYQPNGGVYTTLAGFVEAGETFEQAVMREVWEETGIKIKNIRYFGSQPWAFPNSQMVGFLADYESGEIQLQEAEIHDAQWFSYHQPLPELPPTGTIARKLIHATLELCQAADHKKES</sequence>
<evidence type="ECO:0000313" key="11">
    <source>
        <dbReference type="EMBL" id="OOF39766.1"/>
    </source>
</evidence>
<evidence type="ECO:0000256" key="8">
    <source>
        <dbReference type="ARBA" id="ARBA00023679"/>
    </source>
</evidence>
<protein>
    <recommendedName>
        <fullName evidence="9">NAD-capped RNA hydrolase NudC</fullName>
        <shortName evidence="9">DeNADding enzyme NudC</shortName>
        <ecNumber evidence="9">3.6.1.-</ecNumber>
    </recommendedName>
    <alternativeName>
        <fullName evidence="9">NADH pyrophosphatase</fullName>
        <ecNumber evidence="9">3.6.1.22</ecNumber>
    </alternativeName>
</protein>
<dbReference type="InterPro" id="IPR015797">
    <property type="entry name" value="NUDIX_hydrolase-like_dom_sf"/>
</dbReference>
<feature type="binding site" evidence="9">
    <location>
        <position position="102"/>
    </location>
    <ligand>
        <name>Zn(2+)</name>
        <dbReference type="ChEBI" id="CHEBI:29105"/>
    </ligand>
</feature>
<comment type="catalytic activity">
    <reaction evidence="9">
        <text>NAD(+) + H2O = beta-nicotinamide D-ribonucleotide + AMP + 2 H(+)</text>
        <dbReference type="Rhea" id="RHEA:11800"/>
        <dbReference type="ChEBI" id="CHEBI:14649"/>
        <dbReference type="ChEBI" id="CHEBI:15377"/>
        <dbReference type="ChEBI" id="CHEBI:15378"/>
        <dbReference type="ChEBI" id="CHEBI:57540"/>
        <dbReference type="ChEBI" id="CHEBI:456215"/>
        <dbReference type="EC" id="3.6.1.22"/>
    </reaction>
</comment>
<evidence type="ECO:0000256" key="5">
    <source>
        <dbReference type="ARBA" id="ARBA00022842"/>
    </source>
</evidence>
<dbReference type="GO" id="GO:0030145">
    <property type="term" value="F:manganese ion binding"/>
    <property type="evidence" value="ECO:0007669"/>
    <property type="project" value="UniProtKB-UniRule"/>
</dbReference>
<keyword evidence="6 9" id="KW-0520">NAD</keyword>
<dbReference type="InterPro" id="IPR000086">
    <property type="entry name" value="NUDIX_hydrolase_dom"/>
</dbReference>
<dbReference type="InterPro" id="IPR020084">
    <property type="entry name" value="NUDIX_hydrolase_CS"/>
</dbReference>
<comment type="catalytic activity">
    <reaction evidence="8">
        <text>a 5'-end NAD(+)-phospho-ribonucleoside in mRNA + H2O = a 5'-end phospho-adenosine-phospho-ribonucleoside in mRNA + beta-nicotinamide D-ribonucleotide + 2 H(+)</text>
        <dbReference type="Rhea" id="RHEA:60876"/>
        <dbReference type="Rhea" id="RHEA-COMP:15698"/>
        <dbReference type="Rhea" id="RHEA-COMP:15719"/>
        <dbReference type="ChEBI" id="CHEBI:14649"/>
        <dbReference type="ChEBI" id="CHEBI:15377"/>
        <dbReference type="ChEBI" id="CHEBI:15378"/>
        <dbReference type="ChEBI" id="CHEBI:144029"/>
        <dbReference type="ChEBI" id="CHEBI:144051"/>
    </reaction>
    <physiologicalReaction direction="left-to-right" evidence="8">
        <dbReference type="Rhea" id="RHEA:60877"/>
    </physiologicalReaction>
</comment>
<feature type="binding site" evidence="9">
    <location>
        <position position="112"/>
    </location>
    <ligand>
        <name>substrate</name>
    </ligand>
</feature>
<comment type="function">
    <text evidence="9">mRNA decapping enzyme that specifically removes the nicotinamide adenine dinucleotide (NAD) cap from a subset of mRNAs by hydrolyzing the diphosphate linkage to produce nicotinamide mononucleotide (NMN) and 5' monophosphate mRNA. The NAD-cap is present at the 5'-end of some mRNAs and stabilizes RNA against 5'-processing. Has preference for mRNAs with a 5'-end purine. Catalyzes the hydrolysis of a broad range of dinucleotide pyrophosphates.</text>
</comment>
<dbReference type="Pfam" id="PF00293">
    <property type="entry name" value="NUDIX"/>
    <property type="match status" value="1"/>
</dbReference>
<dbReference type="GO" id="GO:0019677">
    <property type="term" value="P:NAD+ catabolic process"/>
    <property type="evidence" value="ECO:0007669"/>
    <property type="project" value="TreeGrafter"/>
</dbReference>
<feature type="binding site" evidence="9">
    <location>
        <position position="178"/>
    </location>
    <ligand>
        <name>a divalent metal cation</name>
        <dbReference type="ChEBI" id="CHEBI:60240"/>
        <label>2</label>
    </ligand>
</feature>
<feature type="binding site" evidence="9">
    <location>
        <position position="99"/>
    </location>
    <ligand>
        <name>Zn(2+)</name>
        <dbReference type="ChEBI" id="CHEBI:29105"/>
    </ligand>
</feature>
<evidence type="ECO:0000256" key="4">
    <source>
        <dbReference type="ARBA" id="ARBA00022833"/>
    </source>
</evidence>
<keyword evidence="3 9" id="KW-0378">Hydrolase</keyword>
<dbReference type="InterPro" id="IPR020476">
    <property type="entry name" value="Nudix_hydrolase"/>
</dbReference>
<accession>A0A1V3IFV5</accession>
<name>A0A1V3IFV5_9PAST</name>
<evidence type="ECO:0000313" key="12">
    <source>
        <dbReference type="Proteomes" id="UP000189433"/>
    </source>
</evidence>
<feature type="binding site" evidence="9">
    <location>
        <position position="120"/>
    </location>
    <ligand>
        <name>Zn(2+)</name>
        <dbReference type="ChEBI" id="CHEBI:29105"/>
    </ligand>
</feature>
<feature type="short sequence motif" description="Nudix box" evidence="9">
    <location>
        <begin position="163"/>
        <end position="184"/>
    </location>
</feature>
<dbReference type="CDD" id="cd03429">
    <property type="entry name" value="NUDIX_NADH_pyrophosphatase_Nudt13"/>
    <property type="match status" value="1"/>
</dbReference>
<feature type="binding site" evidence="9">
    <location>
        <position position="125"/>
    </location>
    <ligand>
        <name>substrate</name>
    </ligand>
</feature>
<dbReference type="AlphaFoldDB" id="A0A1V3IFV5"/>
<evidence type="ECO:0000256" key="1">
    <source>
        <dbReference type="ARBA" id="ARBA00009595"/>
    </source>
</evidence>
<proteinExistence type="inferred from homology"/>
<evidence type="ECO:0000256" key="3">
    <source>
        <dbReference type="ARBA" id="ARBA00022801"/>
    </source>
</evidence>
<dbReference type="GO" id="GO:0000210">
    <property type="term" value="F:NAD+ diphosphatase activity"/>
    <property type="evidence" value="ECO:0007669"/>
    <property type="project" value="UniProtKB-UniRule"/>
</dbReference>
<dbReference type="OrthoDB" id="9791656at2"/>
<keyword evidence="4 9" id="KW-0862">Zinc</keyword>
<dbReference type="Pfam" id="PF09297">
    <property type="entry name" value="Zn_ribbon_NUD"/>
    <property type="match status" value="1"/>
</dbReference>
<feature type="binding site" evidence="9">
    <location>
        <position position="223"/>
    </location>
    <ligand>
        <name>a divalent metal cation</name>
        <dbReference type="ChEBI" id="CHEBI:60240"/>
        <label>1</label>
    </ligand>
</feature>
<dbReference type="PANTHER" id="PTHR42904:SF6">
    <property type="entry name" value="NAD-CAPPED RNA HYDROLASE NUDT12"/>
    <property type="match status" value="1"/>
</dbReference>
<keyword evidence="2 9" id="KW-0479">Metal-binding</keyword>
<evidence type="ECO:0000256" key="6">
    <source>
        <dbReference type="ARBA" id="ARBA00023027"/>
    </source>
</evidence>
<dbReference type="PROSITE" id="PS00893">
    <property type="entry name" value="NUDIX_BOX"/>
    <property type="match status" value="1"/>
</dbReference>
<evidence type="ECO:0000259" key="10">
    <source>
        <dbReference type="PROSITE" id="PS51462"/>
    </source>
</evidence>
<dbReference type="PROSITE" id="PS51462">
    <property type="entry name" value="NUDIX"/>
    <property type="match status" value="1"/>
</dbReference>
<keyword evidence="7 9" id="KW-0464">Manganese</keyword>
<dbReference type="InterPro" id="IPR049734">
    <property type="entry name" value="NudC-like_C"/>
</dbReference>
<dbReference type="InterPro" id="IPR015376">
    <property type="entry name" value="Znr_NADH_PPase"/>
</dbReference>
<comment type="caution">
    <text evidence="11">The sequence shown here is derived from an EMBL/GenBank/DDBJ whole genome shotgun (WGS) entry which is preliminary data.</text>
</comment>